<comment type="caution">
    <text evidence="2">The sequence shown here is derived from an EMBL/GenBank/DDBJ whole genome shotgun (WGS) entry which is preliminary data.</text>
</comment>
<reference evidence="2 3" key="1">
    <citation type="submission" date="2019-05" db="EMBL/GenBank/DDBJ databases">
        <authorList>
            <consortium name="Pathogen Informatics"/>
        </authorList>
    </citation>
    <scope>NUCLEOTIDE SEQUENCE [LARGE SCALE GENOMIC DNA]</scope>
    <source>
        <strain evidence="2 3">NCTC12204</strain>
    </source>
</reference>
<accession>A0A449E5N6</accession>
<sequence length="229" mass="24381">MKKVGFVMVISAFLLVGCGTKGNKAEESKAASSSETQTMTNSSSSAKQASSQTQSTTTNSQSVAKNTNTTQNETTSASTTISSTTETMVTPNPLSGYTNDQIEYARVWLAVMGTHYKTDLASGNFKLHVSHSAAGAAVNPYDSTSLTFPTETVTLSGEYGYQSLVVYSSNHNGTITCYPVPSHFQGDPRDQAAVKKQEQEILDQATIVSIPTGNPEDVKELITVQVVDN</sequence>
<evidence type="ECO:0000256" key="1">
    <source>
        <dbReference type="SAM" id="MobiDB-lite"/>
    </source>
</evidence>
<evidence type="ECO:0000313" key="3">
    <source>
        <dbReference type="Proteomes" id="UP000352698"/>
    </source>
</evidence>
<evidence type="ECO:0000313" key="2">
    <source>
        <dbReference type="EMBL" id="VTQ59866.1"/>
    </source>
</evidence>
<dbReference type="AlphaFoldDB" id="A0A449E5N6"/>
<dbReference type="RefSeq" id="WP_010738441.1">
    <property type="nucleotide sequence ID" value="NZ_AP027299.1"/>
</dbReference>
<dbReference type="EMBL" id="CABEEP010000001">
    <property type="protein sequence ID" value="VTQ59866.1"/>
    <property type="molecule type" value="Genomic_DNA"/>
</dbReference>
<gene>
    <name evidence="2" type="ORF">NCTC12204_00488</name>
</gene>
<protein>
    <submittedName>
        <fullName evidence="2">Uncharacterized protein</fullName>
    </submittedName>
</protein>
<proteinExistence type="predicted"/>
<dbReference type="PROSITE" id="PS51257">
    <property type="entry name" value="PROKAR_LIPOPROTEIN"/>
    <property type="match status" value="1"/>
</dbReference>
<name>A0A449E5N6_ENTHR</name>
<feature type="region of interest" description="Disordered" evidence="1">
    <location>
        <begin position="27"/>
        <end position="96"/>
    </location>
</feature>
<organism evidence="2 3">
    <name type="scientific">Enterococcus hirae</name>
    <dbReference type="NCBI Taxonomy" id="1354"/>
    <lineage>
        <taxon>Bacteria</taxon>
        <taxon>Bacillati</taxon>
        <taxon>Bacillota</taxon>
        <taxon>Bacilli</taxon>
        <taxon>Lactobacillales</taxon>
        <taxon>Enterococcaceae</taxon>
        <taxon>Enterococcus</taxon>
    </lineage>
</organism>
<feature type="compositionally biased region" description="Low complexity" evidence="1">
    <location>
        <begin position="30"/>
        <end position="90"/>
    </location>
</feature>
<dbReference type="Proteomes" id="UP000352698">
    <property type="component" value="Unassembled WGS sequence"/>
</dbReference>